<feature type="compositionally biased region" description="Low complexity" evidence="2">
    <location>
        <begin position="202"/>
        <end position="219"/>
    </location>
</feature>
<keyword evidence="3" id="KW-1133">Transmembrane helix</keyword>
<evidence type="ECO:0000256" key="1">
    <source>
        <dbReference type="SAM" id="Coils"/>
    </source>
</evidence>
<dbReference type="EMBL" id="JACPSX010000110">
    <property type="protein sequence ID" value="MBI3014660.1"/>
    <property type="molecule type" value="Genomic_DNA"/>
</dbReference>
<dbReference type="InterPro" id="IPR007445">
    <property type="entry name" value="PilO"/>
</dbReference>
<keyword evidence="3" id="KW-0472">Membrane</keyword>
<proteinExistence type="predicted"/>
<gene>
    <name evidence="4" type="primary">pilO</name>
    <name evidence="4" type="ORF">HYY65_06290</name>
</gene>
<dbReference type="InterPro" id="IPR014717">
    <property type="entry name" value="Transl_elong_EF1B/ribsomal_bS6"/>
</dbReference>
<dbReference type="Gene3D" id="3.30.70.60">
    <property type="match status" value="1"/>
</dbReference>
<feature type="coiled-coil region" evidence="1">
    <location>
        <begin position="40"/>
        <end position="84"/>
    </location>
</feature>
<dbReference type="Pfam" id="PF04350">
    <property type="entry name" value="PilO"/>
    <property type="match status" value="1"/>
</dbReference>
<dbReference type="GO" id="GO:0043107">
    <property type="term" value="P:type IV pilus-dependent motility"/>
    <property type="evidence" value="ECO:0007669"/>
    <property type="project" value="InterPro"/>
</dbReference>
<evidence type="ECO:0000256" key="3">
    <source>
        <dbReference type="SAM" id="Phobius"/>
    </source>
</evidence>
<organism evidence="4 5">
    <name type="scientific">Tectimicrobiota bacterium</name>
    <dbReference type="NCBI Taxonomy" id="2528274"/>
    <lineage>
        <taxon>Bacteria</taxon>
        <taxon>Pseudomonadati</taxon>
        <taxon>Nitrospinota/Tectimicrobiota group</taxon>
        <taxon>Candidatus Tectimicrobiota</taxon>
    </lineage>
</organism>
<name>A0A932GPL3_UNCTE</name>
<protein>
    <submittedName>
        <fullName evidence="4">Type 4a pilus biogenesis protein PilO</fullName>
    </submittedName>
</protein>
<comment type="caution">
    <text evidence="4">The sequence shown here is derived from an EMBL/GenBank/DDBJ whole genome shotgun (WGS) entry which is preliminary data.</text>
</comment>
<sequence length="219" mass="23937">MITKILQIPPAQRWLAMGGLLVVLGLAYYFLLYSGRVDEIETLNKNLTQLQGEVSKTKTAARRLAALERRLAAYNQELQVAARSLPDSKEIPELLTQVSNIGRQAGLEFLLFQPQGETSQSFYAAVPVKLQIAGTFSQIMIFFRGLSQLPRIVNVTDLKIGGADVQPGRVTLKIECLATTFRFLREQEIREAAQKAVKGGARKAPPASAQQPAKGDAGG</sequence>
<evidence type="ECO:0000256" key="2">
    <source>
        <dbReference type="SAM" id="MobiDB-lite"/>
    </source>
</evidence>
<accession>A0A932GPL3</accession>
<keyword evidence="3" id="KW-0812">Transmembrane</keyword>
<keyword evidence="1" id="KW-0175">Coiled coil</keyword>
<dbReference type="Proteomes" id="UP000741360">
    <property type="component" value="Unassembled WGS sequence"/>
</dbReference>
<feature type="region of interest" description="Disordered" evidence="2">
    <location>
        <begin position="195"/>
        <end position="219"/>
    </location>
</feature>
<dbReference type="AlphaFoldDB" id="A0A932GPL3"/>
<dbReference type="PANTHER" id="PTHR39555:SF1">
    <property type="entry name" value="TYPE IV PILUS INNER MEMBRANE COMPONENT PILO"/>
    <property type="match status" value="1"/>
</dbReference>
<reference evidence="4" key="1">
    <citation type="submission" date="2020-07" db="EMBL/GenBank/DDBJ databases">
        <title>Huge and variable diversity of episymbiotic CPR bacteria and DPANN archaea in groundwater ecosystems.</title>
        <authorList>
            <person name="He C.Y."/>
            <person name="Keren R."/>
            <person name="Whittaker M."/>
            <person name="Farag I.F."/>
            <person name="Doudna J."/>
            <person name="Cate J.H.D."/>
            <person name="Banfield J.F."/>
        </authorList>
    </citation>
    <scope>NUCLEOTIDE SEQUENCE</scope>
    <source>
        <strain evidence="4">NC_groundwater_717_Ag_S-0.2um_59_8</strain>
    </source>
</reference>
<evidence type="ECO:0000313" key="4">
    <source>
        <dbReference type="EMBL" id="MBI3014660.1"/>
    </source>
</evidence>
<evidence type="ECO:0000313" key="5">
    <source>
        <dbReference type="Proteomes" id="UP000741360"/>
    </source>
</evidence>
<dbReference type="PANTHER" id="PTHR39555">
    <property type="entry name" value="FIMBRIAL ASSEMBLY PROTEIN PILO-LIKE PROTEIN-RELATED"/>
    <property type="match status" value="1"/>
</dbReference>
<dbReference type="GO" id="GO:0043683">
    <property type="term" value="P:type IV pilus assembly"/>
    <property type="evidence" value="ECO:0007669"/>
    <property type="project" value="InterPro"/>
</dbReference>
<feature type="transmembrane region" description="Helical" evidence="3">
    <location>
        <begin position="14"/>
        <end position="33"/>
    </location>
</feature>